<feature type="non-terminal residue" evidence="1">
    <location>
        <position position="243"/>
    </location>
</feature>
<gene>
    <name evidence="1" type="ORF">LTS18_001583</name>
</gene>
<organism evidence="1 2">
    <name type="scientific">Coniosporium uncinatum</name>
    <dbReference type="NCBI Taxonomy" id="93489"/>
    <lineage>
        <taxon>Eukaryota</taxon>
        <taxon>Fungi</taxon>
        <taxon>Dikarya</taxon>
        <taxon>Ascomycota</taxon>
        <taxon>Pezizomycotina</taxon>
        <taxon>Dothideomycetes</taxon>
        <taxon>Dothideomycetes incertae sedis</taxon>
        <taxon>Coniosporium</taxon>
    </lineage>
</organism>
<proteinExistence type="predicted"/>
<name>A0ACC3DEH8_9PEZI</name>
<dbReference type="Proteomes" id="UP001186974">
    <property type="component" value="Unassembled WGS sequence"/>
</dbReference>
<sequence>MTAGTIEEKIYHRQIFKQFLTNKILRDPKQRQTFQLRDLHDLFTLGDAEGGETETGTLFKGTEVKFSNNEIKAPQAGIPTPPDDATSKRSAPEKASVDHTSLAGVARQEDFQAPPEIAQTEVADGESGDQEKPDRLLSALFSRSGVHSALEHDAILASNTGKTKVTADPEVIQREARRVAALAAKELAKNAELARTVPIGTPTWTGQVGTGGRPALPARGLPSGRGGFGGGAGRGGGGGAAPS</sequence>
<dbReference type="EMBL" id="JAWDJW010005766">
    <property type="protein sequence ID" value="KAK3066648.1"/>
    <property type="molecule type" value="Genomic_DNA"/>
</dbReference>
<evidence type="ECO:0000313" key="2">
    <source>
        <dbReference type="Proteomes" id="UP001186974"/>
    </source>
</evidence>
<evidence type="ECO:0000313" key="1">
    <source>
        <dbReference type="EMBL" id="KAK3066648.1"/>
    </source>
</evidence>
<protein>
    <submittedName>
        <fullName evidence="1">Uncharacterized protein</fullName>
    </submittedName>
</protein>
<keyword evidence="2" id="KW-1185">Reference proteome</keyword>
<reference evidence="1" key="1">
    <citation type="submission" date="2024-09" db="EMBL/GenBank/DDBJ databases">
        <title>Black Yeasts Isolated from many extreme environments.</title>
        <authorList>
            <person name="Coleine C."/>
            <person name="Stajich J.E."/>
            <person name="Selbmann L."/>
        </authorList>
    </citation>
    <scope>NUCLEOTIDE SEQUENCE</scope>
    <source>
        <strain evidence="1">CCFEE 5737</strain>
    </source>
</reference>
<accession>A0ACC3DEH8</accession>
<comment type="caution">
    <text evidence="1">The sequence shown here is derived from an EMBL/GenBank/DDBJ whole genome shotgun (WGS) entry which is preliminary data.</text>
</comment>